<gene>
    <name evidence="8" type="ORF">CA13_30480</name>
</gene>
<dbReference type="OrthoDB" id="236884at2"/>
<organism evidence="8 9">
    <name type="scientific">Novipirellula herctigrandis</name>
    <dbReference type="NCBI Taxonomy" id="2527986"/>
    <lineage>
        <taxon>Bacteria</taxon>
        <taxon>Pseudomonadati</taxon>
        <taxon>Planctomycetota</taxon>
        <taxon>Planctomycetia</taxon>
        <taxon>Pirellulales</taxon>
        <taxon>Pirellulaceae</taxon>
        <taxon>Novipirellula</taxon>
    </lineage>
</organism>
<dbReference type="InterPro" id="IPR000917">
    <property type="entry name" value="Sulfatase_N"/>
</dbReference>
<comment type="similarity">
    <text evidence="2">Belongs to the sulfatase family.</text>
</comment>
<keyword evidence="9" id="KW-1185">Reference proteome</keyword>
<dbReference type="Pfam" id="PF00884">
    <property type="entry name" value="Sulfatase"/>
    <property type="match status" value="1"/>
</dbReference>
<keyword evidence="5 8" id="KW-0378">Hydrolase</keyword>
<dbReference type="CDD" id="cd16030">
    <property type="entry name" value="iduronate-2-sulfatase"/>
    <property type="match status" value="1"/>
</dbReference>
<protein>
    <submittedName>
        <fullName evidence="8">Arylsulfatase</fullName>
        <ecNumber evidence="8">3.1.6.1</ecNumber>
    </submittedName>
</protein>
<evidence type="ECO:0000313" key="8">
    <source>
        <dbReference type="EMBL" id="TWT81595.1"/>
    </source>
</evidence>
<dbReference type="GO" id="GO:0046872">
    <property type="term" value="F:metal ion binding"/>
    <property type="evidence" value="ECO:0007669"/>
    <property type="project" value="UniProtKB-KW"/>
</dbReference>
<dbReference type="InterPro" id="IPR035874">
    <property type="entry name" value="IDS"/>
</dbReference>
<keyword evidence="4" id="KW-0732">Signal</keyword>
<dbReference type="PANTHER" id="PTHR45953:SF1">
    <property type="entry name" value="IDURONATE 2-SULFATASE"/>
    <property type="match status" value="1"/>
</dbReference>
<evidence type="ECO:0000256" key="5">
    <source>
        <dbReference type="ARBA" id="ARBA00022801"/>
    </source>
</evidence>
<dbReference type="Proteomes" id="UP000315010">
    <property type="component" value="Unassembled WGS sequence"/>
</dbReference>
<proteinExistence type="inferred from homology"/>
<evidence type="ECO:0000256" key="3">
    <source>
        <dbReference type="ARBA" id="ARBA00022723"/>
    </source>
</evidence>
<dbReference type="GO" id="GO:0004423">
    <property type="term" value="F:iduronate-2-sulfatase activity"/>
    <property type="evidence" value="ECO:0007669"/>
    <property type="project" value="InterPro"/>
</dbReference>
<accession>A0A5C5Z331</accession>
<dbReference type="EMBL" id="SJPJ01000001">
    <property type="protein sequence ID" value="TWT81595.1"/>
    <property type="molecule type" value="Genomic_DNA"/>
</dbReference>
<feature type="domain" description="Sulfatase N-terminal" evidence="7">
    <location>
        <begin position="74"/>
        <end position="451"/>
    </location>
</feature>
<keyword evidence="3" id="KW-0479">Metal-binding</keyword>
<evidence type="ECO:0000313" key="9">
    <source>
        <dbReference type="Proteomes" id="UP000315010"/>
    </source>
</evidence>
<name>A0A5C5Z331_9BACT</name>
<reference evidence="8 9" key="1">
    <citation type="submission" date="2019-02" db="EMBL/GenBank/DDBJ databases">
        <title>Deep-cultivation of Planctomycetes and their phenomic and genomic characterization uncovers novel biology.</title>
        <authorList>
            <person name="Wiegand S."/>
            <person name="Jogler M."/>
            <person name="Boedeker C."/>
            <person name="Pinto D."/>
            <person name="Vollmers J."/>
            <person name="Rivas-Marin E."/>
            <person name="Kohn T."/>
            <person name="Peeters S.H."/>
            <person name="Heuer A."/>
            <person name="Rast P."/>
            <person name="Oberbeckmann S."/>
            <person name="Bunk B."/>
            <person name="Jeske O."/>
            <person name="Meyerdierks A."/>
            <person name="Storesund J.E."/>
            <person name="Kallscheuer N."/>
            <person name="Luecker S."/>
            <person name="Lage O.M."/>
            <person name="Pohl T."/>
            <person name="Merkel B.J."/>
            <person name="Hornburger P."/>
            <person name="Mueller R.-W."/>
            <person name="Bruemmer F."/>
            <person name="Labrenz M."/>
            <person name="Spormann A.M."/>
            <person name="Op Den Camp H."/>
            <person name="Overmann J."/>
            <person name="Amann R."/>
            <person name="Jetten M.S.M."/>
            <person name="Mascher T."/>
            <person name="Medema M.H."/>
            <person name="Devos D.P."/>
            <person name="Kaster A.-K."/>
            <person name="Ovreas L."/>
            <person name="Rohde M."/>
            <person name="Galperin M.Y."/>
            <person name="Jogler C."/>
        </authorList>
    </citation>
    <scope>NUCLEOTIDE SEQUENCE [LARGE SCALE GENOMIC DNA]</scope>
    <source>
        <strain evidence="8 9">CA13</strain>
    </source>
</reference>
<dbReference type="Gene3D" id="3.40.720.10">
    <property type="entry name" value="Alkaline Phosphatase, subunit A"/>
    <property type="match status" value="1"/>
</dbReference>
<dbReference type="GO" id="GO:0005737">
    <property type="term" value="C:cytoplasm"/>
    <property type="evidence" value="ECO:0007669"/>
    <property type="project" value="TreeGrafter"/>
</dbReference>
<evidence type="ECO:0000259" key="7">
    <source>
        <dbReference type="Pfam" id="PF00884"/>
    </source>
</evidence>
<comment type="cofactor">
    <cofactor evidence="1">
        <name>Ca(2+)</name>
        <dbReference type="ChEBI" id="CHEBI:29108"/>
    </cofactor>
</comment>
<evidence type="ECO:0000256" key="2">
    <source>
        <dbReference type="ARBA" id="ARBA00008779"/>
    </source>
</evidence>
<sequence precursor="true">MISMDCQYVAFKTNETLPLMNQLNMLNKALPVVFKKLKMDTPRKRIQVGRVLVALFFLALTPPPPANANDADHPHVLFIAVDDLNDWVGCMKGHPQALTPNIDRLAARGMLFANAHCAAPACNPSRAAISSGLMPNVTKVWSNPSGAMSKVYPGARQLPTAFNEAGYHTLGTGKLFHKKAQAQFHEYQRYNQRWSPFAADAVEYTDNELPSKGTNAPRHVLKDSKGCQVVLPINRMPSDRRPKEKAGESFDWGGFELPDTDWGDTLCTNWAIEQLNQLHDKPLFLGVGYYRPHIPLFAPQEYFERFKDERGQLPPYRTDDLDDLSDIGKRWAVEADTAGLHSTVVEHEQWQAAVEAYLACVTYVDHEIGRLLRALDRSDIADHTFIVLWSDHGWHLGEKNHWGKWTGWERSTKVPLIIVPPKNQADEYAPPGSVCDQPVGLIDLFPTFVEVCHIEGPAVLHGDSLTPLLRNPESLFRTSTLTMFDEGNASVRDRQWRYLRYADGSEELYNLNNDPNEWTNLAGNETYREAQAIMKEQLDGHLRKFKEGANHISASRQAQIKKEKP</sequence>
<evidence type="ECO:0000256" key="1">
    <source>
        <dbReference type="ARBA" id="ARBA00001913"/>
    </source>
</evidence>
<dbReference type="InterPro" id="IPR017850">
    <property type="entry name" value="Alkaline_phosphatase_core_sf"/>
</dbReference>
<dbReference type="EC" id="3.1.6.1" evidence="8"/>
<dbReference type="SUPFAM" id="SSF53649">
    <property type="entry name" value="Alkaline phosphatase-like"/>
    <property type="match status" value="1"/>
</dbReference>
<evidence type="ECO:0000256" key="4">
    <source>
        <dbReference type="ARBA" id="ARBA00022729"/>
    </source>
</evidence>
<dbReference type="PANTHER" id="PTHR45953">
    <property type="entry name" value="IDURONATE 2-SULFATASE"/>
    <property type="match status" value="1"/>
</dbReference>
<evidence type="ECO:0000256" key="6">
    <source>
        <dbReference type="ARBA" id="ARBA00022837"/>
    </source>
</evidence>
<dbReference type="GO" id="GO:0004065">
    <property type="term" value="F:arylsulfatase activity"/>
    <property type="evidence" value="ECO:0007669"/>
    <property type="project" value="UniProtKB-EC"/>
</dbReference>
<keyword evidence="6" id="KW-0106">Calcium</keyword>
<comment type="caution">
    <text evidence="8">The sequence shown here is derived from an EMBL/GenBank/DDBJ whole genome shotgun (WGS) entry which is preliminary data.</text>
</comment>
<dbReference type="AlphaFoldDB" id="A0A5C5Z331"/>